<dbReference type="EMBL" id="RWGY01000039">
    <property type="protein sequence ID" value="TVU09175.1"/>
    <property type="molecule type" value="Genomic_DNA"/>
</dbReference>
<evidence type="ECO:0000313" key="1">
    <source>
        <dbReference type="EMBL" id="TVU09175.1"/>
    </source>
</evidence>
<dbReference type="Proteomes" id="UP000324897">
    <property type="component" value="Chromosome 3"/>
</dbReference>
<comment type="caution">
    <text evidence="1">The sequence shown here is derived from an EMBL/GenBank/DDBJ whole genome shotgun (WGS) entry which is preliminary data.</text>
</comment>
<dbReference type="AlphaFoldDB" id="A0A5J9TCW4"/>
<name>A0A5J9TCW4_9POAL</name>
<dbReference type="Gramene" id="TVU09175">
    <property type="protein sequence ID" value="TVU09175"/>
    <property type="gene ID" value="EJB05_42621"/>
</dbReference>
<keyword evidence="2" id="KW-1185">Reference proteome</keyword>
<protein>
    <submittedName>
        <fullName evidence="1">Uncharacterized protein</fullName>
    </submittedName>
</protein>
<proteinExistence type="predicted"/>
<accession>A0A5J9TCW4</accession>
<evidence type="ECO:0000313" key="2">
    <source>
        <dbReference type="Proteomes" id="UP000324897"/>
    </source>
</evidence>
<gene>
    <name evidence="1" type="ORF">EJB05_42621</name>
</gene>
<organism evidence="1 2">
    <name type="scientific">Eragrostis curvula</name>
    <name type="common">weeping love grass</name>
    <dbReference type="NCBI Taxonomy" id="38414"/>
    <lineage>
        <taxon>Eukaryota</taxon>
        <taxon>Viridiplantae</taxon>
        <taxon>Streptophyta</taxon>
        <taxon>Embryophyta</taxon>
        <taxon>Tracheophyta</taxon>
        <taxon>Spermatophyta</taxon>
        <taxon>Magnoliopsida</taxon>
        <taxon>Liliopsida</taxon>
        <taxon>Poales</taxon>
        <taxon>Poaceae</taxon>
        <taxon>PACMAD clade</taxon>
        <taxon>Chloridoideae</taxon>
        <taxon>Eragrostideae</taxon>
        <taxon>Eragrostidinae</taxon>
        <taxon>Eragrostis</taxon>
    </lineage>
</organism>
<sequence>MAEASRRAHRRRRRRRRRTLVELVGLIDVLPWNQSTGGCLLAELAVIVISQSIEVLDCELKMQSGKRPRHRLDITID</sequence>
<reference evidence="1 2" key="1">
    <citation type="journal article" date="2019" name="Sci. Rep.">
        <title>A high-quality genome of Eragrostis curvula grass provides insights into Poaceae evolution and supports new strategies to enhance forage quality.</title>
        <authorList>
            <person name="Carballo J."/>
            <person name="Santos B.A.C.M."/>
            <person name="Zappacosta D."/>
            <person name="Garbus I."/>
            <person name="Selva J.P."/>
            <person name="Gallo C.A."/>
            <person name="Diaz A."/>
            <person name="Albertini E."/>
            <person name="Caccamo M."/>
            <person name="Echenique V."/>
        </authorList>
    </citation>
    <scope>NUCLEOTIDE SEQUENCE [LARGE SCALE GENOMIC DNA]</scope>
    <source>
        <strain evidence="2">cv. Victoria</strain>
        <tissue evidence="1">Leaf</tissue>
    </source>
</reference>